<evidence type="ECO:0000313" key="1">
    <source>
        <dbReference type="EMBL" id="QGY81237.1"/>
    </source>
</evidence>
<dbReference type="CDD" id="cd02603">
    <property type="entry name" value="HAD_sEH-N_like"/>
    <property type="match status" value="1"/>
</dbReference>
<reference evidence="2" key="1">
    <citation type="submission" date="2019-01" db="EMBL/GenBank/DDBJ databases">
        <title>Sphingorhabdus lacus sp.nov., isolated from an oligotrophic freshwater lake.</title>
        <authorList>
            <person name="Park M."/>
        </authorList>
    </citation>
    <scope>NUCLEOTIDE SEQUENCE [LARGE SCALE GENOMIC DNA]</scope>
    <source>
        <strain evidence="2">IMCC1753</strain>
    </source>
</reference>
<name>A0A6I6LAW2_9SPHN</name>
<dbReference type="OrthoDB" id="9807742at2"/>
<dbReference type="Pfam" id="PF13419">
    <property type="entry name" value="HAD_2"/>
    <property type="match status" value="1"/>
</dbReference>
<dbReference type="Proteomes" id="UP000428803">
    <property type="component" value="Chromosome"/>
</dbReference>
<dbReference type="InterPro" id="IPR036412">
    <property type="entry name" value="HAD-like_sf"/>
</dbReference>
<accession>A0A6I6LAW2</accession>
<protein>
    <submittedName>
        <fullName evidence="1">HAD family phosphatase</fullName>
    </submittedName>
</protein>
<organism evidence="1 2">
    <name type="scientific">Sphingorhabdus lacus</name>
    <dbReference type="NCBI Taxonomy" id="392610"/>
    <lineage>
        <taxon>Bacteria</taxon>
        <taxon>Pseudomonadati</taxon>
        <taxon>Pseudomonadota</taxon>
        <taxon>Alphaproteobacteria</taxon>
        <taxon>Sphingomonadales</taxon>
        <taxon>Sphingomonadaceae</taxon>
        <taxon>Sphingorhabdus</taxon>
    </lineage>
</organism>
<dbReference type="PRINTS" id="PR00413">
    <property type="entry name" value="HADHALOGNASE"/>
</dbReference>
<proteinExistence type="predicted"/>
<dbReference type="InterPro" id="IPR041492">
    <property type="entry name" value="HAD_2"/>
</dbReference>
<sequence length="206" mass="22941">MANMTQISTVVFDVGRVLFEWDLRHLFAKLIPDSEELDWFLAHVVTPEWHFQHDAGRPLADMTAELTTQYPHYGPLIEAYRTRFNETIPGPVPGSLDIVHDLAAQDVPLFAITNFGAEFWDMFRPTQPIFDLFGDIVVSGVEKLAKPDPAIYALALERFGLQPGEAIFVDDNHANVVSARANGFAAHHFTDAGTLRAELVGLGLLQ</sequence>
<dbReference type="SUPFAM" id="SSF56784">
    <property type="entry name" value="HAD-like"/>
    <property type="match status" value="1"/>
</dbReference>
<dbReference type="InterPro" id="IPR023214">
    <property type="entry name" value="HAD_sf"/>
</dbReference>
<dbReference type="KEGG" id="slaa:EUU25_11800"/>
<dbReference type="NCBIfam" id="TIGR01509">
    <property type="entry name" value="HAD-SF-IA-v3"/>
    <property type="match status" value="1"/>
</dbReference>
<gene>
    <name evidence="1" type="ORF">EUU25_11800</name>
</gene>
<dbReference type="Gene3D" id="3.40.50.1000">
    <property type="entry name" value="HAD superfamily/HAD-like"/>
    <property type="match status" value="1"/>
</dbReference>
<dbReference type="PANTHER" id="PTHR43611">
    <property type="entry name" value="ALPHA-D-GLUCOSE 1-PHOSPHATE PHOSPHATASE"/>
    <property type="match status" value="1"/>
</dbReference>
<keyword evidence="2" id="KW-1185">Reference proteome</keyword>
<dbReference type="InterPro" id="IPR006439">
    <property type="entry name" value="HAD-SF_hydro_IA"/>
</dbReference>
<dbReference type="PANTHER" id="PTHR43611:SF3">
    <property type="entry name" value="FLAVIN MONONUCLEOTIDE HYDROLASE 1, CHLOROPLATIC"/>
    <property type="match status" value="1"/>
</dbReference>
<dbReference type="AlphaFoldDB" id="A0A6I6LAW2"/>
<evidence type="ECO:0000313" key="2">
    <source>
        <dbReference type="Proteomes" id="UP000428803"/>
    </source>
</evidence>
<dbReference type="RefSeq" id="WP_158901212.1">
    <property type="nucleotide sequence ID" value="NZ_CP035733.1"/>
</dbReference>
<dbReference type="EMBL" id="CP035733">
    <property type="protein sequence ID" value="QGY81237.1"/>
    <property type="molecule type" value="Genomic_DNA"/>
</dbReference>